<accession>A0A8T2U646</accession>
<reference evidence="1" key="1">
    <citation type="submission" date="2021-08" db="EMBL/GenBank/DDBJ databases">
        <title>WGS assembly of Ceratopteris richardii.</title>
        <authorList>
            <person name="Marchant D.B."/>
            <person name="Chen G."/>
            <person name="Jenkins J."/>
            <person name="Shu S."/>
            <person name="Leebens-Mack J."/>
            <person name="Grimwood J."/>
            <person name="Schmutz J."/>
            <person name="Soltis P."/>
            <person name="Soltis D."/>
            <person name="Chen Z.-H."/>
        </authorList>
    </citation>
    <scope>NUCLEOTIDE SEQUENCE</scope>
    <source>
        <strain evidence="1">Whitten #5841</strain>
        <tissue evidence="1">Leaf</tissue>
    </source>
</reference>
<name>A0A8T2U646_CERRI</name>
<sequence length="124" mass="14370">MLLGSTGPQSKYFFCRYLSILTTCKKSSSTEHTSLFTLYLHHPTRNARILLICTINRMINQILTKYLSQILLIFVKHPIEELRVDYSLPLVRGSHKSSRSALLKVLDEEKSTSNLYCRQYLDSK</sequence>
<keyword evidence="2" id="KW-1185">Reference proteome</keyword>
<dbReference type="EMBL" id="CM035413">
    <property type="protein sequence ID" value="KAH7431691.1"/>
    <property type="molecule type" value="Genomic_DNA"/>
</dbReference>
<proteinExistence type="predicted"/>
<evidence type="ECO:0000313" key="1">
    <source>
        <dbReference type="EMBL" id="KAH7431691.1"/>
    </source>
</evidence>
<dbReference type="Proteomes" id="UP000825935">
    <property type="component" value="Chromosome 8"/>
</dbReference>
<organism evidence="1 2">
    <name type="scientific">Ceratopteris richardii</name>
    <name type="common">Triangle waterfern</name>
    <dbReference type="NCBI Taxonomy" id="49495"/>
    <lineage>
        <taxon>Eukaryota</taxon>
        <taxon>Viridiplantae</taxon>
        <taxon>Streptophyta</taxon>
        <taxon>Embryophyta</taxon>
        <taxon>Tracheophyta</taxon>
        <taxon>Polypodiopsida</taxon>
        <taxon>Polypodiidae</taxon>
        <taxon>Polypodiales</taxon>
        <taxon>Pteridineae</taxon>
        <taxon>Pteridaceae</taxon>
        <taxon>Parkerioideae</taxon>
        <taxon>Ceratopteris</taxon>
    </lineage>
</organism>
<comment type="caution">
    <text evidence="1">The sequence shown here is derived from an EMBL/GenBank/DDBJ whole genome shotgun (WGS) entry which is preliminary data.</text>
</comment>
<gene>
    <name evidence="1" type="ORF">KP509_08G061600</name>
</gene>
<dbReference type="AlphaFoldDB" id="A0A8T2U646"/>
<protein>
    <submittedName>
        <fullName evidence="1">Uncharacterized protein</fullName>
    </submittedName>
</protein>
<evidence type="ECO:0000313" key="2">
    <source>
        <dbReference type="Proteomes" id="UP000825935"/>
    </source>
</evidence>